<evidence type="ECO:0000259" key="8">
    <source>
        <dbReference type="Pfam" id="PF10131"/>
    </source>
</evidence>
<evidence type="ECO:0000256" key="2">
    <source>
        <dbReference type="ARBA" id="ARBA00008900"/>
    </source>
</evidence>
<sequence length="1023" mass="117921">MGFRGYKFRFELHASHSGLHNSLKDQHFHNFTIILYISNLETMYDELILYENIESHITQWMDQYQNRHLGDVGPFQYNDTTIESIGEIFFTKIQRDLKNLELELLRLEIFENPTRIYSVSEKILDNSVNELRLEPVSFNLDQKIEKEFPETDVQEEVAAAMAESGYGEISIEPLESFVPKEKDKTGKNMEAVNNKYKVMKLLAAFTLLLFGAGVIMYIIKISGSYPRGSDTLCHIYRADFIYNSFKSGVAYPLYDSRWYNGVEIMRYWGPVPLYVLAFMEFFTNGNVLDAYILFIGLLVVLGGCGWLLFGWKNNRIGIAAILSLLWFLYPENIRVVITDGNLPRALISALVPFLLYCIWEFINEERWHFIISIIFLFSFIGLCHVGIAAMLLFSLLIFILIDSAYRKNFKLHKYILIGLFLSFINGGIWIVPSLHGGAVSKGESTNQVMKYFFNSVFDSLNPAYRMQGDLECFYYGISIFIIIIAGILLGNKKVKPGFLSALLIFFGTSKSAYFIFSNLPFSQFLWMIRFIPFSLAFAFMSFLMWKNLKKSVIGIMCILLILDTIPAYQYIFVKEEYRIRDVEASQYEKADTLSINEAKEITNQRMAVFDLSRYGSFAPYYIARMNPKVQYTFGAGWEGAKTATNIVQINSAFSGGNYYYLFDRCLELGNDTVLIPIEFLNENGTGARIEEMIRAGEKSGYRFVGQNNNSFLFHLDNDFKSFGTIVEYDCIAIGDSARSISLLFPVFKEGNSSNINDYTIEELRKYNKIYLSGFTYGDKAETEQMLSELAKSGIKIYIDMNKIPVNMKTNRHELFGVCAQAISFQEIYPNIHYKNQKYKPKEFSNEPEEKENSLITWNTVYLDGIKNIDGYCTLNDMDLTFSGTMDNPNIHFLGLNLQYHAQISRDMEIMKLLEEILEESKEDLPQRAIVPLDIEFKGDQIVIDSQYDNVNTSLSFIDIFHTEDTVMEENNLLVVNNGRTTINLKYPYWLEGFVVSSIGIVFTIIFIIYIYKRMNKRKSVSIK</sequence>
<protein>
    <recommendedName>
        <fullName evidence="4">6-carboxy-5,6,7,8-tetrahydropterin synthase</fullName>
        <ecNumber evidence="3">4.1.2.50</ecNumber>
    </recommendedName>
    <alternativeName>
        <fullName evidence="5">Queuosine biosynthesis protein QueD</fullName>
    </alternativeName>
</protein>
<gene>
    <name evidence="9" type="ORF">EDD66_104320</name>
</gene>
<keyword evidence="7" id="KW-0472">Membrane</keyword>
<keyword evidence="7" id="KW-1133">Transmembrane helix</keyword>
<dbReference type="NCBIfam" id="TIGR03112">
    <property type="entry name" value="6_pyr_pter_rel"/>
    <property type="match status" value="1"/>
</dbReference>
<dbReference type="Pfam" id="PF10131">
    <property type="entry name" value="PTPS_related"/>
    <property type="match status" value="1"/>
</dbReference>
<name>A0A3N1XRG1_9FIRM</name>
<dbReference type="OrthoDB" id="1934309at2"/>
<feature type="transmembrane region" description="Helical" evidence="7">
    <location>
        <begin position="552"/>
        <end position="571"/>
    </location>
</feature>
<dbReference type="Gene3D" id="3.30.479.10">
    <property type="entry name" value="6-pyruvoyl tetrahydropterin synthase/QueD"/>
    <property type="match status" value="1"/>
</dbReference>
<feature type="transmembrane region" description="Helical" evidence="7">
    <location>
        <begin position="523"/>
        <end position="545"/>
    </location>
</feature>
<evidence type="ECO:0000256" key="5">
    <source>
        <dbReference type="ARBA" id="ARBA00031449"/>
    </source>
</evidence>
<proteinExistence type="inferred from homology"/>
<dbReference type="UniPathway" id="UPA00391"/>
<dbReference type="InterPro" id="IPR007115">
    <property type="entry name" value="6-PTP_synth/QueD"/>
</dbReference>
<dbReference type="Proteomes" id="UP000273083">
    <property type="component" value="Unassembled WGS sequence"/>
</dbReference>
<dbReference type="InterPro" id="IPR018776">
    <property type="entry name" value="Membrane_prot_PTPS-rel_domain"/>
</dbReference>
<feature type="transmembrane region" description="Helical" evidence="7">
    <location>
        <begin position="497"/>
        <end position="517"/>
    </location>
</feature>
<comment type="similarity">
    <text evidence="2">Belongs to the PTPS family. QueD subfamily.</text>
</comment>
<evidence type="ECO:0000256" key="1">
    <source>
        <dbReference type="ARBA" id="ARBA00005061"/>
    </source>
</evidence>
<feature type="transmembrane region" description="Helical" evidence="7">
    <location>
        <begin position="368"/>
        <end position="401"/>
    </location>
</feature>
<feature type="transmembrane region" description="Helical" evidence="7">
    <location>
        <begin position="315"/>
        <end position="333"/>
    </location>
</feature>
<dbReference type="EC" id="4.1.2.50" evidence="3"/>
<comment type="pathway">
    <text evidence="1">Purine metabolism; 7-cyano-7-deazaguanine biosynthesis.</text>
</comment>
<dbReference type="AlphaFoldDB" id="A0A3N1XRG1"/>
<comment type="caution">
    <text evidence="9">The sequence shown here is derived from an EMBL/GenBank/DDBJ whole genome shotgun (WGS) entry which is preliminary data.</text>
</comment>
<feature type="domain" description="Membrane protein 6-pyruvoyl-tetrahydropterin synthase-related" evidence="8">
    <location>
        <begin position="265"/>
        <end position="900"/>
    </location>
</feature>
<keyword evidence="7" id="KW-0812">Transmembrane</keyword>
<feature type="transmembrane region" description="Helical" evidence="7">
    <location>
        <begin position="201"/>
        <end position="219"/>
    </location>
</feature>
<evidence type="ECO:0000256" key="7">
    <source>
        <dbReference type="SAM" id="Phobius"/>
    </source>
</evidence>
<evidence type="ECO:0000256" key="3">
    <source>
        <dbReference type="ARBA" id="ARBA00012982"/>
    </source>
</evidence>
<organism evidence="9 10">
    <name type="scientific">Mobilisporobacter senegalensis</name>
    <dbReference type="NCBI Taxonomy" id="1329262"/>
    <lineage>
        <taxon>Bacteria</taxon>
        <taxon>Bacillati</taxon>
        <taxon>Bacillota</taxon>
        <taxon>Clostridia</taxon>
        <taxon>Lachnospirales</taxon>
        <taxon>Lachnospiraceae</taxon>
        <taxon>Mobilisporobacter</taxon>
    </lineage>
</organism>
<evidence type="ECO:0000313" key="9">
    <source>
        <dbReference type="EMBL" id="ROR28731.1"/>
    </source>
</evidence>
<dbReference type="InterPro" id="IPR038418">
    <property type="entry name" value="6-PTP_synth/QueD_sf"/>
</dbReference>
<evidence type="ECO:0000313" key="10">
    <source>
        <dbReference type="Proteomes" id="UP000273083"/>
    </source>
</evidence>
<accession>A0A3N1XRG1</accession>
<dbReference type="RefSeq" id="WP_123609225.1">
    <property type="nucleotide sequence ID" value="NZ_RJVG01000004.1"/>
</dbReference>
<dbReference type="EMBL" id="RJVG01000004">
    <property type="protein sequence ID" value="ROR28731.1"/>
    <property type="molecule type" value="Genomic_DNA"/>
</dbReference>
<feature type="transmembrane region" description="Helical" evidence="7">
    <location>
        <begin position="290"/>
        <end position="309"/>
    </location>
</feature>
<feature type="transmembrane region" description="Helical" evidence="7">
    <location>
        <begin position="988"/>
        <end position="1011"/>
    </location>
</feature>
<dbReference type="GO" id="GO:0070497">
    <property type="term" value="F:6-carboxytetrahydropterin synthase activity"/>
    <property type="evidence" value="ECO:0007669"/>
    <property type="project" value="UniProtKB-EC"/>
</dbReference>
<comment type="catalytic activity">
    <reaction evidence="6">
        <text>7,8-dihydroneopterin 3'-triphosphate + H2O = 6-carboxy-5,6,7,8-tetrahydropterin + triphosphate + acetaldehyde + 2 H(+)</text>
        <dbReference type="Rhea" id="RHEA:27966"/>
        <dbReference type="ChEBI" id="CHEBI:15343"/>
        <dbReference type="ChEBI" id="CHEBI:15377"/>
        <dbReference type="ChEBI" id="CHEBI:15378"/>
        <dbReference type="ChEBI" id="CHEBI:18036"/>
        <dbReference type="ChEBI" id="CHEBI:58462"/>
        <dbReference type="ChEBI" id="CHEBI:61032"/>
        <dbReference type="EC" id="4.1.2.50"/>
    </reaction>
</comment>
<dbReference type="SUPFAM" id="SSF55620">
    <property type="entry name" value="Tetrahydrobiopterin biosynthesis enzymes-like"/>
    <property type="match status" value="1"/>
</dbReference>
<evidence type="ECO:0000256" key="4">
    <source>
        <dbReference type="ARBA" id="ARBA00018141"/>
    </source>
</evidence>
<feature type="transmembrane region" description="Helical" evidence="7">
    <location>
        <begin position="413"/>
        <end position="431"/>
    </location>
</feature>
<keyword evidence="10" id="KW-1185">Reference proteome</keyword>
<dbReference type="Pfam" id="PF01242">
    <property type="entry name" value="PTPS"/>
    <property type="match status" value="1"/>
</dbReference>
<evidence type="ECO:0000256" key="6">
    <source>
        <dbReference type="ARBA" id="ARBA00048807"/>
    </source>
</evidence>
<feature type="transmembrane region" description="Helical" evidence="7">
    <location>
        <begin position="473"/>
        <end position="490"/>
    </location>
</feature>
<reference evidence="9 10" key="1">
    <citation type="submission" date="2018-11" db="EMBL/GenBank/DDBJ databases">
        <title>Genomic Encyclopedia of Type Strains, Phase IV (KMG-IV): sequencing the most valuable type-strain genomes for metagenomic binning, comparative biology and taxonomic classification.</title>
        <authorList>
            <person name="Goeker M."/>
        </authorList>
    </citation>
    <scope>NUCLEOTIDE SEQUENCE [LARGE SCALE GENOMIC DNA]</scope>
    <source>
        <strain evidence="9 10">DSM 26537</strain>
    </source>
</reference>
<dbReference type="InterPro" id="IPR017543">
    <property type="entry name" value="6-PTP_synth-rel_bac"/>
</dbReference>